<gene>
    <name evidence="1" type="ORF">EYF80_010017</name>
</gene>
<dbReference type="EMBL" id="SRLO01000061">
    <property type="protein sequence ID" value="TNN79783.1"/>
    <property type="molecule type" value="Genomic_DNA"/>
</dbReference>
<protein>
    <submittedName>
        <fullName evidence="1">Uncharacterized protein</fullName>
    </submittedName>
</protein>
<comment type="caution">
    <text evidence="1">The sequence shown here is derived from an EMBL/GenBank/DDBJ whole genome shotgun (WGS) entry which is preliminary data.</text>
</comment>
<name>A0A4Z2IRG6_9TELE</name>
<reference evidence="1 2" key="1">
    <citation type="submission" date="2019-03" db="EMBL/GenBank/DDBJ databases">
        <title>First draft genome of Liparis tanakae, snailfish: a comprehensive survey of snailfish specific genes.</title>
        <authorList>
            <person name="Kim W."/>
            <person name="Song I."/>
            <person name="Jeong J.-H."/>
            <person name="Kim D."/>
            <person name="Kim S."/>
            <person name="Ryu S."/>
            <person name="Song J.Y."/>
            <person name="Lee S.K."/>
        </authorList>
    </citation>
    <scope>NUCLEOTIDE SEQUENCE [LARGE SCALE GENOMIC DNA]</scope>
    <source>
        <tissue evidence="1">Muscle</tissue>
    </source>
</reference>
<accession>A0A4Z2IRG6</accession>
<dbReference type="Proteomes" id="UP000314294">
    <property type="component" value="Unassembled WGS sequence"/>
</dbReference>
<proteinExistence type="predicted"/>
<evidence type="ECO:0000313" key="1">
    <source>
        <dbReference type="EMBL" id="TNN79783.1"/>
    </source>
</evidence>
<sequence>MGVKRVIERRPSPDWHHVCVGVGMLSRDEGGSRWKSGFCNQSHMLGPDSQLLNKQDIDGVKDKHSGHQEDRYWLQTSAKFTGEQNSLLIVFGKLMALSLEESWCCCKTAAFLSASSMAMSLVSVDQETVVLVSAWLKVLCLNKGSWKTPSTQFLRVVTGESCLLSMPVTGEVAAGDGVREEEGGGGGGWHLSIQDGYSVWFRDVAVCAKDQIRGLPSNSWCPGCCCCCCCCCCWL</sequence>
<keyword evidence="2" id="KW-1185">Reference proteome</keyword>
<dbReference type="AlphaFoldDB" id="A0A4Z2IRG6"/>
<evidence type="ECO:0000313" key="2">
    <source>
        <dbReference type="Proteomes" id="UP000314294"/>
    </source>
</evidence>
<organism evidence="1 2">
    <name type="scientific">Liparis tanakae</name>
    <name type="common">Tanaka's snailfish</name>
    <dbReference type="NCBI Taxonomy" id="230148"/>
    <lineage>
        <taxon>Eukaryota</taxon>
        <taxon>Metazoa</taxon>
        <taxon>Chordata</taxon>
        <taxon>Craniata</taxon>
        <taxon>Vertebrata</taxon>
        <taxon>Euteleostomi</taxon>
        <taxon>Actinopterygii</taxon>
        <taxon>Neopterygii</taxon>
        <taxon>Teleostei</taxon>
        <taxon>Neoteleostei</taxon>
        <taxon>Acanthomorphata</taxon>
        <taxon>Eupercaria</taxon>
        <taxon>Perciformes</taxon>
        <taxon>Cottioidei</taxon>
        <taxon>Cottales</taxon>
        <taxon>Liparidae</taxon>
        <taxon>Liparis</taxon>
    </lineage>
</organism>